<dbReference type="CDD" id="cd02569">
    <property type="entry name" value="PseudoU_synth_ScPus3"/>
    <property type="match status" value="1"/>
</dbReference>
<dbReference type="HAMAP" id="MF_00171">
    <property type="entry name" value="TruA"/>
    <property type="match status" value="1"/>
</dbReference>
<keyword evidence="7" id="KW-1185">Reference proteome</keyword>
<dbReference type="Proteomes" id="UP000271974">
    <property type="component" value="Unassembled WGS sequence"/>
</dbReference>
<dbReference type="PANTHER" id="PTHR11142:SF5">
    <property type="entry name" value="TRNA PSEUDOURIDINE(38_39) SYNTHASE"/>
    <property type="match status" value="1"/>
</dbReference>
<dbReference type="FunFam" id="3.30.70.580:FF:000007">
    <property type="entry name" value="tRNA pseudouridine synthase"/>
    <property type="match status" value="1"/>
</dbReference>
<keyword evidence="2" id="KW-0819">tRNA processing</keyword>
<evidence type="ECO:0000256" key="4">
    <source>
        <dbReference type="SAM" id="MobiDB-lite"/>
    </source>
</evidence>
<evidence type="ECO:0000313" key="7">
    <source>
        <dbReference type="Proteomes" id="UP000271974"/>
    </source>
</evidence>
<feature type="compositionally biased region" description="Low complexity" evidence="4">
    <location>
        <begin position="36"/>
        <end position="48"/>
    </location>
</feature>
<dbReference type="AlphaFoldDB" id="A0A433ST21"/>
<feature type="non-terminal residue" evidence="6">
    <location>
        <position position="818"/>
    </location>
</feature>
<comment type="caution">
    <text evidence="6">The sequence shown here is derived from an EMBL/GenBank/DDBJ whole genome shotgun (WGS) entry which is preliminary data.</text>
</comment>
<dbReference type="InterPro" id="IPR020094">
    <property type="entry name" value="TruA/RsuA/RluB/E/F_N"/>
</dbReference>
<feature type="compositionally biased region" description="Polar residues" evidence="4">
    <location>
        <begin position="432"/>
        <end position="442"/>
    </location>
</feature>
<accession>A0A433ST21</accession>
<feature type="compositionally biased region" description="Polar residues" evidence="4">
    <location>
        <begin position="310"/>
        <end position="322"/>
    </location>
</feature>
<dbReference type="OrthoDB" id="25767at2759"/>
<feature type="compositionally biased region" description="Polar residues" evidence="4">
    <location>
        <begin position="255"/>
        <end position="276"/>
    </location>
</feature>
<dbReference type="Gene3D" id="3.30.70.660">
    <property type="entry name" value="Pseudouridine synthase I, catalytic domain, C-terminal subdomain"/>
    <property type="match status" value="1"/>
</dbReference>
<dbReference type="InterPro" id="IPR020097">
    <property type="entry name" value="PsdUridine_synth_TruA_a/b_dom"/>
</dbReference>
<dbReference type="GO" id="GO:0031119">
    <property type="term" value="P:tRNA pseudouridine synthesis"/>
    <property type="evidence" value="ECO:0007669"/>
    <property type="project" value="TreeGrafter"/>
</dbReference>
<dbReference type="GO" id="GO:0005737">
    <property type="term" value="C:cytoplasm"/>
    <property type="evidence" value="ECO:0007669"/>
    <property type="project" value="TreeGrafter"/>
</dbReference>
<feature type="compositionally biased region" description="Polar residues" evidence="4">
    <location>
        <begin position="372"/>
        <end position="407"/>
    </location>
</feature>
<feature type="compositionally biased region" description="Polar residues" evidence="4">
    <location>
        <begin position="283"/>
        <end position="296"/>
    </location>
</feature>
<evidence type="ECO:0000259" key="5">
    <source>
        <dbReference type="Pfam" id="PF01416"/>
    </source>
</evidence>
<dbReference type="InterPro" id="IPR001406">
    <property type="entry name" value="PsdUridine_synth_TruA"/>
</dbReference>
<keyword evidence="3" id="KW-0413">Isomerase</keyword>
<dbReference type="InterPro" id="IPR041707">
    <property type="entry name" value="Pus3-like"/>
</dbReference>
<feature type="compositionally biased region" description="Polar residues" evidence="4">
    <location>
        <begin position="207"/>
        <end position="239"/>
    </location>
</feature>
<dbReference type="GO" id="GO:0009982">
    <property type="term" value="F:pseudouridine synthase activity"/>
    <property type="evidence" value="ECO:0007669"/>
    <property type="project" value="InterPro"/>
</dbReference>
<dbReference type="PANTHER" id="PTHR11142">
    <property type="entry name" value="PSEUDOURIDYLATE SYNTHASE"/>
    <property type="match status" value="1"/>
</dbReference>
<dbReference type="Gene3D" id="3.30.70.580">
    <property type="entry name" value="Pseudouridine synthase I, catalytic domain, N-terminal subdomain"/>
    <property type="match status" value="1"/>
</dbReference>
<feature type="compositionally biased region" description="Low complexity" evidence="4">
    <location>
        <begin position="359"/>
        <end position="371"/>
    </location>
</feature>
<evidence type="ECO:0000313" key="6">
    <source>
        <dbReference type="EMBL" id="RUS72416.1"/>
    </source>
</evidence>
<dbReference type="EMBL" id="RQTK01001070">
    <property type="protein sequence ID" value="RUS72416.1"/>
    <property type="molecule type" value="Genomic_DNA"/>
</dbReference>
<dbReference type="InterPro" id="IPR020103">
    <property type="entry name" value="PsdUridine_synth_cat_dom_sf"/>
</dbReference>
<organism evidence="6 7">
    <name type="scientific">Elysia chlorotica</name>
    <name type="common">Eastern emerald elysia</name>
    <name type="synonym">Sea slug</name>
    <dbReference type="NCBI Taxonomy" id="188477"/>
    <lineage>
        <taxon>Eukaryota</taxon>
        <taxon>Metazoa</taxon>
        <taxon>Spiralia</taxon>
        <taxon>Lophotrochozoa</taxon>
        <taxon>Mollusca</taxon>
        <taxon>Gastropoda</taxon>
        <taxon>Heterobranchia</taxon>
        <taxon>Euthyneura</taxon>
        <taxon>Panpulmonata</taxon>
        <taxon>Sacoglossa</taxon>
        <taxon>Placobranchoidea</taxon>
        <taxon>Plakobranchidae</taxon>
        <taxon>Elysia</taxon>
    </lineage>
</organism>
<dbReference type="GO" id="GO:0003723">
    <property type="term" value="F:RNA binding"/>
    <property type="evidence" value="ECO:0007669"/>
    <property type="project" value="InterPro"/>
</dbReference>
<feature type="region of interest" description="Disordered" evidence="4">
    <location>
        <begin position="354"/>
        <end position="447"/>
    </location>
</feature>
<protein>
    <recommendedName>
        <fullName evidence="5">Pseudouridine synthase I TruA alpha/beta domain-containing protein</fullName>
    </recommendedName>
</protein>
<dbReference type="InterPro" id="IPR020095">
    <property type="entry name" value="PsdUridine_synth_TruA_C"/>
</dbReference>
<proteinExistence type="inferred from homology"/>
<dbReference type="GO" id="GO:0005634">
    <property type="term" value="C:nucleus"/>
    <property type="evidence" value="ECO:0007669"/>
    <property type="project" value="TreeGrafter"/>
</dbReference>
<dbReference type="STRING" id="188477.A0A433ST21"/>
<dbReference type="NCBIfam" id="TIGR00071">
    <property type="entry name" value="hisT_truA"/>
    <property type="match status" value="1"/>
</dbReference>
<reference evidence="6 7" key="1">
    <citation type="submission" date="2019-01" db="EMBL/GenBank/DDBJ databases">
        <title>A draft genome assembly of the solar-powered sea slug Elysia chlorotica.</title>
        <authorList>
            <person name="Cai H."/>
            <person name="Li Q."/>
            <person name="Fang X."/>
            <person name="Li J."/>
            <person name="Curtis N.E."/>
            <person name="Altenburger A."/>
            <person name="Shibata T."/>
            <person name="Feng M."/>
            <person name="Maeda T."/>
            <person name="Schwartz J.A."/>
            <person name="Shigenobu S."/>
            <person name="Lundholm N."/>
            <person name="Nishiyama T."/>
            <person name="Yang H."/>
            <person name="Hasebe M."/>
            <person name="Li S."/>
            <person name="Pierce S.K."/>
            <person name="Wang J."/>
        </authorList>
    </citation>
    <scope>NUCLEOTIDE SEQUENCE [LARGE SCALE GENOMIC DNA]</scope>
    <source>
        <strain evidence="6">EC2010</strain>
        <tissue evidence="6">Whole organism of an adult</tissue>
    </source>
</reference>
<feature type="domain" description="Pseudouridine synthase I TruA alpha/beta" evidence="5">
    <location>
        <begin position="656"/>
        <end position="771"/>
    </location>
</feature>
<sequence length="818" mass="88292">MAAMTQAGVMSLFQSAGLDSRKLLPATPTPPSADMSSSASLIPPSTSLPTPSLASSPFPMLLSPAHCPLGIPLFSESYLEAMARNAAAAVAMSECGVIPPSPVSMSPLSSPLKKDSGIMTPSATLPNGLGLVGADSGMPSVAGGFLPPHPMMLPRFGFLPPLPLPQIDSKQNLHIPMEDNVMDLSTPKPSRHAEPSDSGLPQDLSAKKSSGSSGTCTVNGHSSSSPLKRTLSPANSSAQIFPYPSHKSAVPRQALSKSPSSLTNSPTPASTGSQDQAVPVTPGKTSPLSSSPQHQNGAIRGSNPKRQRKNTPCPSYSVTSFPKSSAGLVLTRETKSSISSPMFSPKQNTVKDALCSTASSPSPLKSSMSLPIVSSTPGAAGNDSSPTKSSGPLSKSNTTGNNGSQETLPGFPGLFPSSVESSDNGDLEKSQQKNIGSSNLTMSFGAFGKSDKPMDKDLANRVRQLEAHVTQLRNLVIKAEGSKTEGHGRRKPQREFDFNRYNTRHVALKIAYLGWDYQGFVVQEDTDKTVEAALFDALLRTKLIVSRETSNYHRCGRTDKGVSSLGQVISIDLRTNLLSGVGVKVRPGGTAHTRPGDNTTEIRYAHMLNKVLPPEIRVLAWAPVNINFSARFSCKKRVYKYYFPKGNLDIEKMKDAAQKLVGEHDYRNFCKMDVGNGVVNFTRKIFKTDITVLDGLSSASHGYSMCELTVIGQAFLWHQIRCIVAVLFLIGQGKEDVEVVDHLLNVDENPRKPQYNMASEIPLNLFDCEYDEDLEWVYEADWHEENIRHFQQMWAQHTVKATMLKRMLDQLDVAKVET</sequence>
<comment type="similarity">
    <text evidence="1">Belongs to the tRNA pseudouridine synthase TruA family.</text>
</comment>
<dbReference type="Pfam" id="PF01416">
    <property type="entry name" value="PseudoU_synth_1"/>
    <property type="match status" value="1"/>
</dbReference>
<dbReference type="SUPFAM" id="SSF55120">
    <property type="entry name" value="Pseudouridine synthase"/>
    <property type="match status" value="1"/>
</dbReference>
<dbReference type="GO" id="GO:1990481">
    <property type="term" value="P:mRNA pseudouridine synthesis"/>
    <property type="evidence" value="ECO:0007669"/>
    <property type="project" value="TreeGrafter"/>
</dbReference>
<gene>
    <name evidence="6" type="ORF">EGW08_019821</name>
</gene>
<feature type="region of interest" description="Disordered" evidence="4">
    <location>
        <begin position="21"/>
        <end position="48"/>
    </location>
</feature>
<feature type="region of interest" description="Disordered" evidence="4">
    <location>
        <begin position="180"/>
        <end position="322"/>
    </location>
</feature>
<evidence type="ECO:0000256" key="2">
    <source>
        <dbReference type="ARBA" id="ARBA00022694"/>
    </source>
</evidence>
<evidence type="ECO:0000256" key="3">
    <source>
        <dbReference type="ARBA" id="ARBA00023235"/>
    </source>
</evidence>
<evidence type="ECO:0000256" key="1">
    <source>
        <dbReference type="ARBA" id="ARBA00009375"/>
    </source>
</evidence>
<name>A0A433ST21_ELYCH</name>